<gene>
    <name evidence="1" type="ORF">ElyMa_000171200</name>
</gene>
<organism evidence="1 2">
    <name type="scientific">Elysia marginata</name>
    <dbReference type="NCBI Taxonomy" id="1093978"/>
    <lineage>
        <taxon>Eukaryota</taxon>
        <taxon>Metazoa</taxon>
        <taxon>Spiralia</taxon>
        <taxon>Lophotrochozoa</taxon>
        <taxon>Mollusca</taxon>
        <taxon>Gastropoda</taxon>
        <taxon>Heterobranchia</taxon>
        <taxon>Euthyneura</taxon>
        <taxon>Panpulmonata</taxon>
        <taxon>Sacoglossa</taxon>
        <taxon>Placobranchoidea</taxon>
        <taxon>Plakobranchidae</taxon>
        <taxon>Elysia</taxon>
    </lineage>
</organism>
<evidence type="ECO:0000313" key="2">
    <source>
        <dbReference type="Proteomes" id="UP000762676"/>
    </source>
</evidence>
<evidence type="ECO:0000313" key="1">
    <source>
        <dbReference type="EMBL" id="GFR64077.1"/>
    </source>
</evidence>
<protein>
    <submittedName>
        <fullName evidence="1">Uncharacterized protein</fullName>
    </submittedName>
</protein>
<dbReference type="AlphaFoldDB" id="A0AAV4ESP8"/>
<accession>A0AAV4ESP8</accession>
<dbReference type="Proteomes" id="UP000762676">
    <property type="component" value="Unassembled WGS sequence"/>
</dbReference>
<keyword evidence="2" id="KW-1185">Reference proteome</keyword>
<dbReference type="EMBL" id="BMAT01000326">
    <property type="protein sequence ID" value="GFR64077.1"/>
    <property type="molecule type" value="Genomic_DNA"/>
</dbReference>
<proteinExistence type="predicted"/>
<sequence>MCMKHTRLTIQTSAHVEKIAEHNFILKDFKTAECKGRQFGIVPQANRPKTLENFLGQRLTASSTIRGSICEVDTNNNKKKRLLQGLAGGLNGSELIG</sequence>
<name>A0AAV4ESP8_9GAST</name>
<comment type="caution">
    <text evidence="1">The sequence shown here is derived from an EMBL/GenBank/DDBJ whole genome shotgun (WGS) entry which is preliminary data.</text>
</comment>
<reference evidence="1 2" key="1">
    <citation type="journal article" date="2021" name="Elife">
        <title>Chloroplast acquisition without the gene transfer in kleptoplastic sea slugs, Plakobranchus ocellatus.</title>
        <authorList>
            <person name="Maeda T."/>
            <person name="Takahashi S."/>
            <person name="Yoshida T."/>
            <person name="Shimamura S."/>
            <person name="Takaki Y."/>
            <person name="Nagai Y."/>
            <person name="Toyoda A."/>
            <person name="Suzuki Y."/>
            <person name="Arimoto A."/>
            <person name="Ishii H."/>
            <person name="Satoh N."/>
            <person name="Nishiyama T."/>
            <person name="Hasebe M."/>
            <person name="Maruyama T."/>
            <person name="Minagawa J."/>
            <person name="Obokata J."/>
            <person name="Shigenobu S."/>
        </authorList>
    </citation>
    <scope>NUCLEOTIDE SEQUENCE [LARGE SCALE GENOMIC DNA]</scope>
</reference>